<dbReference type="SUPFAM" id="SSF51069">
    <property type="entry name" value="Carbonic anhydrase"/>
    <property type="match status" value="1"/>
</dbReference>
<evidence type="ECO:0000313" key="1">
    <source>
        <dbReference type="EMBL" id="RZB46964.1"/>
    </source>
</evidence>
<dbReference type="InterPro" id="IPR036398">
    <property type="entry name" value="CA_dom_sf"/>
</dbReference>
<sequence length="181" mass="20451">MQFIQSRVEPWMKDQRAQLPRLKKKVSDEVAVGVAPRAQEADPRRVPVPSEPLPRPQGGILLRFAGPSLLYGALQVPVQDDAGSIDINGTLFFLQQAHWHWPAEHTINCRRLISPKESCESSTGIDASLSDFKAIIQFHLFHFPPKRSKSNLSQTKNSAFVINKNKICGVFLFFEIKYVEL</sequence>
<dbReference type="EMBL" id="QZWG01000019">
    <property type="protein sequence ID" value="RZB46964.1"/>
    <property type="molecule type" value="Genomic_DNA"/>
</dbReference>
<name>A0A445FDT0_GLYSO</name>
<reference evidence="1 2" key="1">
    <citation type="submission" date="2018-09" db="EMBL/GenBank/DDBJ databases">
        <title>A high-quality reference genome of wild soybean provides a powerful tool to mine soybean genomes.</title>
        <authorList>
            <person name="Xie M."/>
            <person name="Chung C.Y.L."/>
            <person name="Li M.-W."/>
            <person name="Wong F.-L."/>
            <person name="Chan T.-F."/>
            <person name="Lam H.-M."/>
        </authorList>
    </citation>
    <scope>NUCLEOTIDE SEQUENCE [LARGE SCALE GENOMIC DNA]</scope>
    <source>
        <strain evidence="2">cv. W05</strain>
        <tissue evidence="1">Hypocotyl of etiolated seedlings</tissue>
    </source>
</reference>
<evidence type="ECO:0000313" key="2">
    <source>
        <dbReference type="Proteomes" id="UP000289340"/>
    </source>
</evidence>
<gene>
    <name evidence="1" type="ORF">D0Y65_050842</name>
</gene>
<proteinExistence type="predicted"/>
<dbReference type="AlphaFoldDB" id="A0A445FDT0"/>
<dbReference type="Gene3D" id="3.10.200.10">
    <property type="entry name" value="Alpha carbonic anhydrase"/>
    <property type="match status" value="1"/>
</dbReference>
<comment type="caution">
    <text evidence="1">The sequence shown here is derived from an EMBL/GenBank/DDBJ whole genome shotgun (WGS) entry which is preliminary data.</text>
</comment>
<dbReference type="Proteomes" id="UP000289340">
    <property type="component" value="Chromosome 19"/>
</dbReference>
<dbReference type="Gramene" id="XM_028360229.1">
    <property type="protein sequence ID" value="XP_028216030.1"/>
    <property type="gene ID" value="LOC114398085"/>
</dbReference>
<accession>A0A445FDT0</accession>
<keyword evidence="2" id="KW-1185">Reference proteome</keyword>
<protein>
    <submittedName>
        <fullName evidence="1">Uncharacterized protein</fullName>
    </submittedName>
</protein>
<organism evidence="1 2">
    <name type="scientific">Glycine soja</name>
    <name type="common">Wild soybean</name>
    <dbReference type="NCBI Taxonomy" id="3848"/>
    <lineage>
        <taxon>Eukaryota</taxon>
        <taxon>Viridiplantae</taxon>
        <taxon>Streptophyta</taxon>
        <taxon>Embryophyta</taxon>
        <taxon>Tracheophyta</taxon>
        <taxon>Spermatophyta</taxon>
        <taxon>Magnoliopsida</taxon>
        <taxon>eudicotyledons</taxon>
        <taxon>Gunneridae</taxon>
        <taxon>Pentapetalae</taxon>
        <taxon>rosids</taxon>
        <taxon>fabids</taxon>
        <taxon>Fabales</taxon>
        <taxon>Fabaceae</taxon>
        <taxon>Papilionoideae</taxon>
        <taxon>50 kb inversion clade</taxon>
        <taxon>NPAAA clade</taxon>
        <taxon>indigoferoid/millettioid clade</taxon>
        <taxon>Phaseoleae</taxon>
        <taxon>Glycine</taxon>
        <taxon>Glycine subgen. Soja</taxon>
    </lineage>
</organism>